<dbReference type="AlphaFoldDB" id="A0A7J7G7T2"/>
<sequence>MAFANPSTLNSLLLPSPLPRSHSRRSFLVKAVSALCLFIYKISFLFLASVYF</sequence>
<evidence type="ECO:0000313" key="4">
    <source>
        <dbReference type="Proteomes" id="UP000593564"/>
    </source>
</evidence>
<dbReference type="Proteomes" id="UP000593564">
    <property type="component" value="Unassembled WGS sequence"/>
</dbReference>
<feature type="transmembrane region" description="Helical" evidence="2">
    <location>
        <begin position="27"/>
        <end position="51"/>
    </location>
</feature>
<proteinExistence type="predicted"/>
<keyword evidence="4" id="KW-1185">Reference proteome</keyword>
<dbReference type="EMBL" id="JACBKZ010000013">
    <property type="protein sequence ID" value="KAF5935981.1"/>
    <property type="molecule type" value="Genomic_DNA"/>
</dbReference>
<comment type="caution">
    <text evidence="3">The sequence shown here is derived from an EMBL/GenBank/DDBJ whole genome shotgun (WGS) entry which is preliminary data.</text>
</comment>
<keyword evidence="2" id="KW-1133">Transmembrane helix</keyword>
<reference evidence="4" key="1">
    <citation type="journal article" date="2020" name="Nat. Commun.">
        <title>Genome assembly of wild tea tree DASZ reveals pedigree and selection history of tea varieties.</title>
        <authorList>
            <person name="Zhang W."/>
            <person name="Zhang Y."/>
            <person name="Qiu H."/>
            <person name="Guo Y."/>
            <person name="Wan H."/>
            <person name="Zhang X."/>
            <person name="Scossa F."/>
            <person name="Alseekh S."/>
            <person name="Zhang Q."/>
            <person name="Wang P."/>
            <person name="Xu L."/>
            <person name="Schmidt M.H."/>
            <person name="Jia X."/>
            <person name="Li D."/>
            <person name="Zhu A."/>
            <person name="Guo F."/>
            <person name="Chen W."/>
            <person name="Ni D."/>
            <person name="Usadel B."/>
            <person name="Fernie A.R."/>
            <person name="Wen W."/>
        </authorList>
    </citation>
    <scope>NUCLEOTIDE SEQUENCE [LARGE SCALE GENOMIC DNA]</scope>
    <source>
        <strain evidence="4">cv. G240</strain>
    </source>
</reference>
<gene>
    <name evidence="3" type="ORF">HYC85_027110</name>
</gene>
<feature type="compositionally biased region" description="Low complexity" evidence="1">
    <location>
        <begin position="1"/>
        <end position="15"/>
    </location>
</feature>
<keyword evidence="2" id="KW-0812">Transmembrane</keyword>
<accession>A0A7J7G7T2</accession>
<protein>
    <submittedName>
        <fullName evidence="3">Uncharacterized protein</fullName>
    </submittedName>
</protein>
<reference evidence="3 4" key="2">
    <citation type="submission" date="2020-07" db="EMBL/GenBank/DDBJ databases">
        <title>Genome assembly of wild tea tree DASZ reveals pedigree and selection history of tea varieties.</title>
        <authorList>
            <person name="Zhang W."/>
        </authorList>
    </citation>
    <scope>NUCLEOTIDE SEQUENCE [LARGE SCALE GENOMIC DNA]</scope>
    <source>
        <strain evidence="4">cv. G240</strain>
        <tissue evidence="3">Leaf</tissue>
    </source>
</reference>
<evidence type="ECO:0000256" key="2">
    <source>
        <dbReference type="SAM" id="Phobius"/>
    </source>
</evidence>
<keyword evidence="2" id="KW-0472">Membrane</keyword>
<evidence type="ECO:0000256" key="1">
    <source>
        <dbReference type="SAM" id="MobiDB-lite"/>
    </source>
</evidence>
<feature type="region of interest" description="Disordered" evidence="1">
    <location>
        <begin position="1"/>
        <end position="21"/>
    </location>
</feature>
<evidence type="ECO:0000313" key="3">
    <source>
        <dbReference type="EMBL" id="KAF5935981.1"/>
    </source>
</evidence>
<organism evidence="3 4">
    <name type="scientific">Camellia sinensis</name>
    <name type="common">Tea plant</name>
    <name type="synonym">Thea sinensis</name>
    <dbReference type="NCBI Taxonomy" id="4442"/>
    <lineage>
        <taxon>Eukaryota</taxon>
        <taxon>Viridiplantae</taxon>
        <taxon>Streptophyta</taxon>
        <taxon>Embryophyta</taxon>
        <taxon>Tracheophyta</taxon>
        <taxon>Spermatophyta</taxon>
        <taxon>Magnoliopsida</taxon>
        <taxon>eudicotyledons</taxon>
        <taxon>Gunneridae</taxon>
        <taxon>Pentapetalae</taxon>
        <taxon>asterids</taxon>
        <taxon>Ericales</taxon>
        <taxon>Theaceae</taxon>
        <taxon>Camellia</taxon>
    </lineage>
</organism>
<name>A0A7J7G7T2_CAMSI</name>